<feature type="region of interest" description="Disordered" evidence="1">
    <location>
        <begin position="1"/>
        <end position="47"/>
    </location>
</feature>
<organism evidence="2 3">
    <name type="scientific">Macrostomum lignano</name>
    <dbReference type="NCBI Taxonomy" id="282301"/>
    <lineage>
        <taxon>Eukaryota</taxon>
        <taxon>Metazoa</taxon>
        <taxon>Spiralia</taxon>
        <taxon>Lophotrochozoa</taxon>
        <taxon>Platyhelminthes</taxon>
        <taxon>Rhabditophora</taxon>
        <taxon>Macrostomorpha</taxon>
        <taxon>Macrostomida</taxon>
        <taxon>Macrostomidae</taxon>
        <taxon>Macrostomum</taxon>
    </lineage>
</organism>
<reference evidence="2 3" key="1">
    <citation type="submission" date="2017-06" db="EMBL/GenBank/DDBJ databases">
        <title>A platform for efficient transgenesis in Macrostomum lignano, a flatworm model organism for stem cell research.</title>
        <authorList>
            <person name="Berezikov E."/>
        </authorList>
    </citation>
    <scope>NUCLEOTIDE SEQUENCE [LARGE SCALE GENOMIC DNA]</scope>
    <source>
        <strain evidence="2">DV1</strain>
        <tissue evidence="2">Whole organism</tissue>
    </source>
</reference>
<name>A0A267FFI7_9PLAT</name>
<feature type="region of interest" description="Disordered" evidence="1">
    <location>
        <begin position="227"/>
        <end position="262"/>
    </location>
</feature>
<dbReference type="EMBL" id="NIVC01001079">
    <property type="protein sequence ID" value="PAA72560.1"/>
    <property type="molecule type" value="Genomic_DNA"/>
</dbReference>
<feature type="compositionally biased region" description="Low complexity" evidence="1">
    <location>
        <begin position="242"/>
        <end position="257"/>
    </location>
</feature>
<keyword evidence="3" id="KW-1185">Reference proteome</keyword>
<feature type="compositionally biased region" description="Polar residues" evidence="1">
    <location>
        <begin position="1"/>
        <end position="17"/>
    </location>
</feature>
<sequence length="681" mass="73972">TRPKSTLHSSSTLTAMPSSGNGGSSSGSLHHRKRKSRRHSGGSGSAAPKVCPVCETLLPADSRHRQPEDHILDLLRSVFTRGASQSFYHHALQIHWDSFFMAMPADFPLPYCRLCCMHFPGFVPFAHHLCQRASLIVDTKTDRLHTELLGHFVVFLAGVGNPALDLRLQAERAGEFLCRRCQPGIEKLQLKSGAASAAAKAAAAANRSAATAATAVTSSSDFAVKLEPTGTPSVLLPPPAQPEQQQQQQQQQQEQQQHFSYQTPAGSATAVGFTDIKMPSMPSRQRLLFRNRSSMLMCGVCQTGIDNLAAHLLTVLRSLKPPADQRSRNRVVSGTTRSALAEYRRSHVSQLIGDCVSTRIERYNIMRTVFMCPACQLHFHSPSSFYTYFFNHLARNYREDQPEQAHTILMHRIVALLIDYVADRVSIDEVEQFFFGGGNKTGDCGFFCDAGGLELRHVRNGTGICVGQQRITDFAVDWIAPAGFSTDGLTAAASVWRSRSSSTTSLVVPDSPTATDATIIVPNNADVVCQYCGAGFSGRHHLSALHNHLLRALFLGSCEEEAGDLPGAAETSQRRHRLCWSAFAPAARPARCTACGKICGSLELLAEHIGDKILSTGSASHHAVAEDIAEMLMDVATGRAAHERACGYMENFLLLNDKSVDGCDDDDEFPASASAISTKPV</sequence>
<dbReference type="Proteomes" id="UP000215902">
    <property type="component" value="Unassembled WGS sequence"/>
</dbReference>
<feature type="compositionally biased region" description="Basic residues" evidence="1">
    <location>
        <begin position="29"/>
        <end position="40"/>
    </location>
</feature>
<evidence type="ECO:0000313" key="3">
    <source>
        <dbReference type="Proteomes" id="UP000215902"/>
    </source>
</evidence>
<evidence type="ECO:0000313" key="2">
    <source>
        <dbReference type="EMBL" id="PAA72560.1"/>
    </source>
</evidence>
<gene>
    <name evidence="2" type="ORF">BOX15_Mlig005729g1</name>
</gene>
<protein>
    <submittedName>
        <fullName evidence="2">Uncharacterized protein</fullName>
    </submittedName>
</protein>
<evidence type="ECO:0000256" key="1">
    <source>
        <dbReference type="SAM" id="MobiDB-lite"/>
    </source>
</evidence>
<accession>A0A267FFI7</accession>
<proteinExistence type="predicted"/>
<comment type="caution">
    <text evidence="2">The sequence shown here is derived from an EMBL/GenBank/DDBJ whole genome shotgun (WGS) entry which is preliminary data.</text>
</comment>
<dbReference type="AlphaFoldDB" id="A0A267FFI7"/>
<feature type="non-terminal residue" evidence="2">
    <location>
        <position position="1"/>
    </location>
</feature>